<accession>A0A4Q7YZZ0</accession>
<keyword evidence="1" id="KW-0732">Signal</keyword>
<comment type="caution">
    <text evidence="2">The sequence shown here is derived from an EMBL/GenBank/DDBJ whole genome shotgun (WGS) entry which is preliminary data.</text>
</comment>
<keyword evidence="3" id="KW-1185">Reference proteome</keyword>
<feature type="signal peptide" evidence="1">
    <location>
        <begin position="1"/>
        <end position="29"/>
    </location>
</feature>
<reference evidence="2 3" key="1">
    <citation type="submission" date="2019-02" db="EMBL/GenBank/DDBJ databases">
        <title>Genomic Encyclopedia of Archaeal and Bacterial Type Strains, Phase II (KMG-II): from individual species to whole genera.</title>
        <authorList>
            <person name="Goeker M."/>
        </authorList>
    </citation>
    <scope>NUCLEOTIDE SEQUENCE [LARGE SCALE GENOMIC DNA]</scope>
    <source>
        <strain evidence="2 3">DSM 18101</strain>
    </source>
</reference>
<name>A0A4Q7YZZ0_9BACT</name>
<evidence type="ECO:0000256" key="1">
    <source>
        <dbReference type="SAM" id="SignalP"/>
    </source>
</evidence>
<evidence type="ECO:0000313" key="2">
    <source>
        <dbReference type="EMBL" id="RZU43517.1"/>
    </source>
</evidence>
<organism evidence="2 3">
    <name type="scientific">Edaphobacter modestus</name>
    <dbReference type="NCBI Taxonomy" id="388466"/>
    <lineage>
        <taxon>Bacteria</taxon>
        <taxon>Pseudomonadati</taxon>
        <taxon>Acidobacteriota</taxon>
        <taxon>Terriglobia</taxon>
        <taxon>Terriglobales</taxon>
        <taxon>Acidobacteriaceae</taxon>
        <taxon>Edaphobacter</taxon>
    </lineage>
</organism>
<evidence type="ECO:0000313" key="3">
    <source>
        <dbReference type="Proteomes" id="UP000292958"/>
    </source>
</evidence>
<dbReference type="EMBL" id="SHKW01000001">
    <property type="protein sequence ID" value="RZU43517.1"/>
    <property type="molecule type" value="Genomic_DNA"/>
</dbReference>
<feature type="chain" id="PRO_5020866957" evidence="1">
    <location>
        <begin position="30"/>
        <end position="198"/>
    </location>
</feature>
<sequence length="198" mass="21723">MLIRSNLPKTVTMSLMVAGLLTIVAPVSARDKYETIDAQAFGTGTQMGRNIGITLNIYEFSTPADRAVLIQAYEKGQNQGLVTALSKMKAVGHIEITGTLGFDCAYIKMTPTPTGRKIVFVTNRLITFGEAWTDSQSQSFDLTAGQFELNEQDKSKSTGMLYPLAQLVLNKEGELQLELNQNPWRLSGVIDWKGTANN</sequence>
<dbReference type="RefSeq" id="WP_130422141.1">
    <property type="nucleotide sequence ID" value="NZ_SHKW01000001.1"/>
</dbReference>
<dbReference type="AlphaFoldDB" id="A0A4Q7YZZ0"/>
<protein>
    <submittedName>
        <fullName evidence="2">Uncharacterized protein</fullName>
    </submittedName>
</protein>
<proteinExistence type="predicted"/>
<gene>
    <name evidence="2" type="ORF">BDD14_5186</name>
</gene>
<dbReference type="OrthoDB" id="115960at2"/>
<dbReference type="Proteomes" id="UP000292958">
    <property type="component" value="Unassembled WGS sequence"/>
</dbReference>